<evidence type="ECO:0000313" key="1">
    <source>
        <dbReference type="EMBL" id="QIN79461.1"/>
    </source>
</evidence>
<accession>A0A6G8PZ18</accession>
<reference evidence="1 2" key="1">
    <citation type="submission" date="2019-10" db="EMBL/GenBank/DDBJ databases">
        <title>Rubrobacter sp nov SCSIO 52915 isolated from a deep-sea sediment in the South China Sea.</title>
        <authorList>
            <person name="Chen R.W."/>
        </authorList>
    </citation>
    <scope>NUCLEOTIDE SEQUENCE [LARGE SCALE GENOMIC DNA]</scope>
    <source>
        <strain evidence="1 2">SCSIO 52915</strain>
    </source>
</reference>
<sequence>MGLFGRRESKTCWVRSSTDDPCGRPATVEILGVPFCESCAQEYEEYAAIGTLTDPVPESELLRLRETSLVESLRRLRRERASRVGPRGASPRGHKV</sequence>
<gene>
    <name evidence="1" type="ORF">GBA65_14115</name>
</gene>
<organism evidence="1 2">
    <name type="scientific">Rubrobacter marinus</name>
    <dbReference type="NCBI Taxonomy" id="2653852"/>
    <lineage>
        <taxon>Bacteria</taxon>
        <taxon>Bacillati</taxon>
        <taxon>Actinomycetota</taxon>
        <taxon>Rubrobacteria</taxon>
        <taxon>Rubrobacterales</taxon>
        <taxon>Rubrobacteraceae</taxon>
        <taxon>Rubrobacter</taxon>
    </lineage>
</organism>
<evidence type="ECO:0000313" key="2">
    <source>
        <dbReference type="Proteomes" id="UP000502706"/>
    </source>
</evidence>
<dbReference type="KEGG" id="rmar:GBA65_14115"/>
<dbReference type="EMBL" id="CP045121">
    <property type="protein sequence ID" value="QIN79461.1"/>
    <property type="molecule type" value="Genomic_DNA"/>
</dbReference>
<dbReference type="AlphaFoldDB" id="A0A6G8PZ18"/>
<protein>
    <submittedName>
        <fullName evidence="1">Uncharacterized protein</fullName>
    </submittedName>
</protein>
<dbReference type="RefSeq" id="WP_166397127.1">
    <property type="nucleotide sequence ID" value="NZ_CP045121.1"/>
</dbReference>
<dbReference type="Proteomes" id="UP000502706">
    <property type="component" value="Chromosome"/>
</dbReference>
<name>A0A6G8PZ18_9ACTN</name>
<proteinExistence type="predicted"/>
<keyword evidence="2" id="KW-1185">Reference proteome</keyword>